<dbReference type="OMA" id="WASENFK"/>
<gene>
    <name evidence="1" type="ORF">HMPREF1120_08260</name>
</gene>
<accession>H6C866</accession>
<dbReference type="GeneID" id="20312899"/>
<dbReference type="HOGENOM" id="CLU_2038073_0_0_1"/>
<protein>
    <submittedName>
        <fullName evidence="1">Uncharacterized protein</fullName>
    </submittedName>
</protein>
<dbReference type="STRING" id="858893.H6C866"/>
<sequence>MTDWGAEATIGFGGQILFDALATKLDAPRDSAEYKTAYKLVWRLLSRSSMQKITHGKNLTKTPALGALWDEETNKDKDHEPGTFAELLRYGSVHFEQTRERIEYLEVQRPAETFKKGLLEP</sequence>
<dbReference type="InParanoid" id="H6C866"/>
<dbReference type="Proteomes" id="UP000007304">
    <property type="component" value="Unassembled WGS sequence"/>
</dbReference>
<keyword evidence="2" id="KW-1185">Reference proteome</keyword>
<name>H6C866_EXODN</name>
<evidence type="ECO:0000313" key="2">
    <source>
        <dbReference type="Proteomes" id="UP000007304"/>
    </source>
</evidence>
<dbReference type="EMBL" id="JH226136">
    <property type="protein sequence ID" value="EHY60293.1"/>
    <property type="molecule type" value="Genomic_DNA"/>
</dbReference>
<dbReference type="VEuPathDB" id="FungiDB:HMPREF1120_08260"/>
<dbReference type="AlphaFoldDB" id="H6C866"/>
<proteinExistence type="predicted"/>
<dbReference type="eggNOG" id="ENOG502RHHQ">
    <property type="taxonomic scope" value="Eukaryota"/>
</dbReference>
<dbReference type="RefSeq" id="XP_009160754.1">
    <property type="nucleotide sequence ID" value="XM_009162506.1"/>
</dbReference>
<evidence type="ECO:0000313" key="1">
    <source>
        <dbReference type="EMBL" id="EHY60293.1"/>
    </source>
</evidence>
<reference evidence="1" key="1">
    <citation type="submission" date="2011-07" db="EMBL/GenBank/DDBJ databases">
        <title>The Genome Sequence of Exophiala (Wangiella) dermatitidis NIH/UT8656.</title>
        <authorList>
            <consortium name="The Broad Institute Genome Sequencing Platform"/>
            <person name="Cuomo C."/>
            <person name="Wang Z."/>
            <person name="Hunicke-Smith S."/>
            <person name="Szanislo P.J."/>
            <person name="Earl A."/>
            <person name="Young S.K."/>
            <person name="Zeng Q."/>
            <person name="Gargeya S."/>
            <person name="Fitzgerald M."/>
            <person name="Haas B."/>
            <person name="Abouelleil A."/>
            <person name="Alvarado L."/>
            <person name="Arachchi H.M."/>
            <person name="Berlin A."/>
            <person name="Brown A."/>
            <person name="Chapman S.B."/>
            <person name="Chen Z."/>
            <person name="Dunbar C."/>
            <person name="Freedman E."/>
            <person name="Gearin G."/>
            <person name="Gellesch M."/>
            <person name="Goldberg J."/>
            <person name="Griggs A."/>
            <person name="Gujja S."/>
            <person name="Heiman D."/>
            <person name="Howarth C."/>
            <person name="Larson L."/>
            <person name="Lui A."/>
            <person name="MacDonald P.J.P."/>
            <person name="Montmayeur A."/>
            <person name="Murphy C."/>
            <person name="Neiman D."/>
            <person name="Pearson M."/>
            <person name="Priest M."/>
            <person name="Roberts A."/>
            <person name="Saif S."/>
            <person name="Shea T."/>
            <person name="Shenoy N."/>
            <person name="Sisk P."/>
            <person name="Stolte C."/>
            <person name="Sykes S."/>
            <person name="Wortman J."/>
            <person name="Nusbaum C."/>
            <person name="Birren B."/>
        </authorList>
    </citation>
    <scope>NUCLEOTIDE SEQUENCE</scope>
    <source>
        <strain evidence="1">NIH/UT8656</strain>
    </source>
</reference>
<organism evidence="1 2">
    <name type="scientific">Exophiala dermatitidis (strain ATCC 34100 / CBS 525.76 / NIH/UT8656)</name>
    <name type="common">Black yeast</name>
    <name type="synonym">Wangiella dermatitidis</name>
    <dbReference type="NCBI Taxonomy" id="858893"/>
    <lineage>
        <taxon>Eukaryota</taxon>
        <taxon>Fungi</taxon>
        <taxon>Dikarya</taxon>
        <taxon>Ascomycota</taxon>
        <taxon>Pezizomycotina</taxon>
        <taxon>Eurotiomycetes</taxon>
        <taxon>Chaetothyriomycetidae</taxon>
        <taxon>Chaetothyriales</taxon>
        <taxon>Herpotrichiellaceae</taxon>
        <taxon>Exophiala</taxon>
    </lineage>
</organism>